<reference evidence="3" key="1">
    <citation type="submission" date="2016-10" db="EMBL/GenBank/DDBJ databases">
        <authorList>
            <person name="Varghese N."/>
            <person name="Submissions S."/>
        </authorList>
    </citation>
    <scope>NUCLEOTIDE SEQUENCE [LARGE SCALE GENOMIC DNA]</scope>
    <source>
        <strain evidence="3">FP5</strain>
    </source>
</reference>
<dbReference type="CDD" id="cd02947">
    <property type="entry name" value="TRX_family"/>
    <property type="match status" value="1"/>
</dbReference>
<proteinExistence type="predicted"/>
<keyword evidence="3" id="KW-1185">Reference proteome</keyword>
<feature type="domain" description="Thioredoxin" evidence="1">
    <location>
        <begin position="11"/>
        <end position="86"/>
    </location>
</feature>
<protein>
    <submittedName>
        <fullName evidence="2">Thioredoxin</fullName>
    </submittedName>
</protein>
<dbReference type="InterPro" id="IPR036249">
    <property type="entry name" value="Thioredoxin-like_sf"/>
</dbReference>
<dbReference type="OrthoDB" id="411356at2"/>
<evidence type="ECO:0000313" key="2">
    <source>
        <dbReference type="EMBL" id="SFG51326.1"/>
    </source>
</evidence>
<dbReference type="SUPFAM" id="SSF52833">
    <property type="entry name" value="Thioredoxin-like"/>
    <property type="match status" value="1"/>
</dbReference>
<gene>
    <name evidence="2" type="ORF">SAMN05216353_15018</name>
</gene>
<dbReference type="InterPro" id="IPR013766">
    <property type="entry name" value="Thioredoxin_domain"/>
</dbReference>
<accession>A0A1I2SM49</accession>
<evidence type="ECO:0000313" key="3">
    <source>
        <dbReference type="Proteomes" id="UP000198897"/>
    </source>
</evidence>
<dbReference type="Proteomes" id="UP000198897">
    <property type="component" value="Unassembled WGS sequence"/>
</dbReference>
<dbReference type="AlphaFoldDB" id="A0A1I2SM49"/>
<evidence type="ECO:0000259" key="1">
    <source>
        <dbReference type="Pfam" id="PF00085"/>
    </source>
</evidence>
<dbReference type="Gene3D" id="3.40.30.10">
    <property type="entry name" value="Glutaredoxin"/>
    <property type="match status" value="1"/>
</dbReference>
<sequence length="109" mass="12348">MNSLHSLESVQSFIDHERLSLVYISQPNCSVCHSLKPQVEELLEEYPSISSIHVDASEVPEVAGQFSVFSVPAVLVYSEGKELFRKARFVPLGELNQQLVKYNHFINEN</sequence>
<name>A0A1I2SM49_9BACI</name>
<organism evidence="2 3">
    <name type="scientific">Halobacillus alkaliphilus</name>
    <dbReference type="NCBI Taxonomy" id="396056"/>
    <lineage>
        <taxon>Bacteria</taxon>
        <taxon>Bacillati</taxon>
        <taxon>Bacillota</taxon>
        <taxon>Bacilli</taxon>
        <taxon>Bacillales</taxon>
        <taxon>Bacillaceae</taxon>
        <taxon>Halobacillus</taxon>
    </lineage>
</organism>
<dbReference type="EMBL" id="FOOG01000050">
    <property type="protein sequence ID" value="SFG51326.1"/>
    <property type="molecule type" value="Genomic_DNA"/>
</dbReference>
<dbReference type="Pfam" id="PF00085">
    <property type="entry name" value="Thioredoxin"/>
    <property type="match status" value="1"/>
</dbReference>
<dbReference type="RefSeq" id="WP_089754262.1">
    <property type="nucleotide sequence ID" value="NZ_FOOG01000050.1"/>
</dbReference>